<evidence type="ECO:0000313" key="2">
    <source>
        <dbReference type="Proteomes" id="UP000007437"/>
    </source>
</evidence>
<dbReference type="AlphaFoldDB" id="E5AR24"/>
<proteinExistence type="predicted"/>
<dbReference type="STRING" id="882378.RBRH_02703"/>
<dbReference type="Proteomes" id="UP000007437">
    <property type="component" value="Chromosome"/>
</dbReference>
<sequence>MGVKPSPAGAIAPAIGSSHARQSTYLAQALQTLFYVKPRQRGVGFDHQAFARMYPGTCRSTRRAVRNEAFMFQCNDEPIADHFPFDNTHHGQTLTTGS</sequence>
<dbReference type="HOGENOM" id="CLU_2328427_0_0_4"/>
<protein>
    <submittedName>
        <fullName evidence="1">Uncharacterized protein</fullName>
    </submittedName>
</protein>
<organism evidence="1 2">
    <name type="scientific">Mycetohabitans rhizoxinica (strain DSM 19002 / CIP 109453 / HKI 454)</name>
    <name type="common">Paraburkholderia rhizoxinica</name>
    <dbReference type="NCBI Taxonomy" id="882378"/>
    <lineage>
        <taxon>Bacteria</taxon>
        <taxon>Pseudomonadati</taxon>
        <taxon>Pseudomonadota</taxon>
        <taxon>Betaproteobacteria</taxon>
        <taxon>Burkholderiales</taxon>
        <taxon>Burkholderiaceae</taxon>
        <taxon>Mycetohabitans</taxon>
    </lineage>
</organism>
<dbReference type="KEGG" id="brh:RBRH_02703"/>
<reference evidence="1 2" key="1">
    <citation type="journal article" date="2011" name="J. Bacteriol.">
        <title>Complete genome sequence of Burkholderia rhizoxinica, an endosymbiont of Rhizopus microsporus.</title>
        <authorList>
            <person name="Lackner G."/>
            <person name="Moebius N."/>
            <person name="Partida-Martinez L."/>
            <person name="Hertweck C."/>
        </authorList>
    </citation>
    <scope>NUCLEOTIDE SEQUENCE [LARGE SCALE GENOMIC DNA]</scope>
    <source>
        <strain evidence="2">DSM 19002 / CIP 109453 / HKI 454</strain>
    </source>
</reference>
<accession>E5AR24</accession>
<gene>
    <name evidence="1" type="ordered locus">RBRH_02703</name>
</gene>
<evidence type="ECO:0000313" key="1">
    <source>
        <dbReference type="EMBL" id="CBW75056.1"/>
    </source>
</evidence>
<dbReference type="EMBL" id="FR687359">
    <property type="protein sequence ID" value="CBW75056.1"/>
    <property type="molecule type" value="Genomic_DNA"/>
</dbReference>
<name>E5AR24_MYCRK</name>